<gene>
    <name evidence="1" type="ORF">Pan216_55770</name>
</gene>
<reference evidence="1 2" key="1">
    <citation type="submission" date="2019-02" db="EMBL/GenBank/DDBJ databases">
        <title>Deep-cultivation of Planctomycetes and their phenomic and genomic characterization uncovers novel biology.</title>
        <authorList>
            <person name="Wiegand S."/>
            <person name="Jogler M."/>
            <person name="Boedeker C."/>
            <person name="Pinto D."/>
            <person name="Vollmers J."/>
            <person name="Rivas-Marin E."/>
            <person name="Kohn T."/>
            <person name="Peeters S.H."/>
            <person name="Heuer A."/>
            <person name="Rast P."/>
            <person name="Oberbeckmann S."/>
            <person name="Bunk B."/>
            <person name="Jeske O."/>
            <person name="Meyerdierks A."/>
            <person name="Storesund J.E."/>
            <person name="Kallscheuer N."/>
            <person name="Luecker S."/>
            <person name="Lage O.M."/>
            <person name="Pohl T."/>
            <person name="Merkel B.J."/>
            <person name="Hornburger P."/>
            <person name="Mueller R.-W."/>
            <person name="Bruemmer F."/>
            <person name="Labrenz M."/>
            <person name="Spormann A.M."/>
            <person name="Op den Camp H."/>
            <person name="Overmann J."/>
            <person name="Amann R."/>
            <person name="Jetten M.S.M."/>
            <person name="Mascher T."/>
            <person name="Medema M.H."/>
            <person name="Devos D.P."/>
            <person name="Kaster A.-K."/>
            <person name="Ovreas L."/>
            <person name="Rohde M."/>
            <person name="Galperin M.Y."/>
            <person name="Jogler C."/>
        </authorList>
    </citation>
    <scope>NUCLEOTIDE SEQUENCE [LARGE SCALE GENOMIC DNA]</scope>
    <source>
        <strain evidence="1 2">Pan216</strain>
    </source>
</reference>
<keyword evidence="2" id="KW-1185">Reference proteome</keyword>
<sequence length="520" mass="57087">MSLPNLAIAHYHLGHGGVTRVIANHLKALDAVLKADEQLDVALLHGGRDDGWPGDLAASFGQLRVRLHALPELAYDEGVDASPDSLTASIKRLLQTIGFSKDETVLHIHNHSLGKNISLPGAVRRLASDGWRLLLQPHDFAEDFRSANYVRLATALADGSPEKLGAELYPLADHVHYAVLNSRDRAWFAETGIVDDHLHLLPNPVPDLGEIPPSGPAKAVLERELGIPASRPLLLYPVRAIRRKNVGEAILWSALLAGRATVGVSLPTLNPAEVESYRHWRQLVDVLALPFVFETGARSSLRYTDCLAASDAILTTSLAEGFGMVFLESWLAGRRLLGRDLPEITGDFVNAGVDLAALQPSLKIPVSLVALDDLRERMVAIFRRLIRNYRLPVPSEEELERAFCQRVGATVDFGDLDESLQRAVIVRVVQERSSRQAIAAANPWIVDQWDQPAASFEGRIAANQDAIRSHFGLEALGQRLLNHYRSIAKQPVGASVESVPNSAALLRQFLAFSRFRLLRT</sequence>
<accession>A0A518BCH5</accession>
<dbReference type="RefSeq" id="WP_145263053.1">
    <property type="nucleotide sequence ID" value="NZ_CP036279.1"/>
</dbReference>
<dbReference type="Gene3D" id="3.40.50.2000">
    <property type="entry name" value="Glycogen Phosphorylase B"/>
    <property type="match status" value="1"/>
</dbReference>
<dbReference type="SUPFAM" id="SSF53756">
    <property type="entry name" value="UDP-Glycosyltransferase/glycogen phosphorylase"/>
    <property type="match status" value="1"/>
</dbReference>
<proteinExistence type="predicted"/>
<evidence type="ECO:0008006" key="3">
    <source>
        <dbReference type="Google" id="ProtNLM"/>
    </source>
</evidence>
<name>A0A518BCH5_9BACT</name>
<protein>
    <recommendedName>
        <fullName evidence="3">Glycosyl transferases group 1</fullName>
    </recommendedName>
</protein>
<organism evidence="1 2">
    <name type="scientific">Kolteria novifilia</name>
    <dbReference type="NCBI Taxonomy" id="2527975"/>
    <lineage>
        <taxon>Bacteria</taxon>
        <taxon>Pseudomonadati</taxon>
        <taxon>Planctomycetota</taxon>
        <taxon>Planctomycetia</taxon>
        <taxon>Kolteriales</taxon>
        <taxon>Kolteriaceae</taxon>
        <taxon>Kolteria</taxon>
    </lineage>
</organism>
<dbReference type="Proteomes" id="UP000317093">
    <property type="component" value="Chromosome"/>
</dbReference>
<dbReference type="AlphaFoldDB" id="A0A518BCH5"/>
<evidence type="ECO:0000313" key="2">
    <source>
        <dbReference type="Proteomes" id="UP000317093"/>
    </source>
</evidence>
<dbReference type="OrthoDB" id="9764674at2"/>
<dbReference type="EMBL" id="CP036279">
    <property type="protein sequence ID" value="QDU64686.1"/>
    <property type="molecule type" value="Genomic_DNA"/>
</dbReference>
<dbReference type="KEGG" id="knv:Pan216_55770"/>
<evidence type="ECO:0000313" key="1">
    <source>
        <dbReference type="EMBL" id="QDU64686.1"/>
    </source>
</evidence>